<dbReference type="Proteomes" id="UP000716291">
    <property type="component" value="Unassembled WGS sequence"/>
</dbReference>
<reference evidence="1" key="1">
    <citation type="journal article" date="2020" name="Microb. Genom.">
        <title>Genetic diversity of clinical and environmental Mucorales isolates obtained from an investigation of mucormycosis cases among solid organ transplant recipients.</title>
        <authorList>
            <person name="Nguyen M.H."/>
            <person name="Kaul D."/>
            <person name="Muto C."/>
            <person name="Cheng S.J."/>
            <person name="Richter R.A."/>
            <person name="Bruno V.M."/>
            <person name="Liu G."/>
            <person name="Beyhan S."/>
            <person name="Sundermann A.J."/>
            <person name="Mounaud S."/>
            <person name="Pasculle A.W."/>
            <person name="Nierman W.C."/>
            <person name="Driscoll E."/>
            <person name="Cumbie R."/>
            <person name="Clancy C.J."/>
            <person name="Dupont C.L."/>
        </authorList>
    </citation>
    <scope>NUCLEOTIDE SEQUENCE</scope>
    <source>
        <strain evidence="1">GL11</strain>
    </source>
</reference>
<dbReference type="AlphaFoldDB" id="A0A9P6XD91"/>
<evidence type="ECO:0000313" key="1">
    <source>
        <dbReference type="EMBL" id="KAG1310714.1"/>
    </source>
</evidence>
<protein>
    <submittedName>
        <fullName evidence="1">Uncharacterized protein</fullName>
    </submittedName>
</protein>
<dbReference type="OrthoDB" id="2290890at2759"/>
<keyword evidence="2" id="KW-1185">Reference proteome</keyword>
<gene>
    <name evidence="1" type="ORF">G6F64_004357</name>
</gene>
<dbReference type="EMBL" id="JAANQT010000472">
    <property type="protein sequence ID" value="KAG1310714.1"/>
    <property type="molecule type" value="Genomic_DNA"/>
</dbReference>
<sequence length="99" mass="11279">MGISEIEDEISFLAGECTSILILLDSLRNAFSTDASTENMTIAIKKAKEKEIKTAYDGLVLQVWQLEKKIESLEKKRIEMVSDNQQDCIVNSKKRRQID</sequence>
<organism evidence="1 2">
    <name type="scientific">Rhizopus oryzae</name>
    <name type="common">Mucormycosis agent</name>
    <name type="synonym">Rhizopus arrhizus var. delemar</name>
    <dbReference type="NCBI Taxonomy" id="64495"/>
    <lineage>
        <taxon>Eukaryota</taxon>
        <taxon>Fungi</taxon>
        <taxon>Fungi incertae sedis</taxon>
        <taxon>Mucoromycota</taxon>
        <taxon>Mucoromycotina</taxon>
        <taxon>Mucoromycetes</taxon>
        <taxon>Mucorales</taxon>
        <taxon>Mucorineae</taxon>
        <taxon>Rhizopodaceae</taxon>
        <taxon>Rhizopus</taxon>
    </lineage>
</organism>
<comment type="caution">
    <text evidence="1">The sequence shown here is derived from an EMBL/GenBank/DDBJ whole genome shotgun (WGS) entry which is preliminary data.</text>
</comment>
<evidence type="ECO:0000313" key="2">
    <source>
        <dbReference type="Proteomes" id="UP000716291"/>
    </source>
</evidence>
<accession>A0A9P6XD91</accession>
<proteinExistence type="predicted"/>
<name>A0A9P6XD91_RHIOR</name>